<protein>
    <submittedName>
        <fullName evidence="3">Uncharacterized protein</fullName>
    </submittedName>
</protein>
<feature type="compositionally biased region" description="Basic and acidic residues" evidence="1">
    <location>
        <begin position="647"/>
        <end position="662"/>
    </location>
</feature>
<gene>
    <name evidence="3" type="ORF">TELCIR_00261</name>
</gene>
<dbReference type="AlphaFoldDB" id="A0A2G9V596"/>
<feature type="compositionally biased region" description="Basic residues" evidence="1">
    <location>
        <begin position="733"/>
        <end position="744"/>
    </location>
</feature>
<evidence type="ECO:0000313" key="3">
    <source>
        <dbReference type="EMBL" id="PIO77671.1"/>
    </source>
</evidence>
<feature type="region of interest" description="Disordered" evidence="1">
    <location>
        <begin position="289"/>
        <end position="354"/>
    </location>
</feature>
<name>A0A2G9V596_TELCI</name>
<keyword evidence="2" id="KW-0732">Signal</keyword>
<feature type="chain" id="PRO_5013782468" evidence="2">
    <location>
        <begin position="17"/>
        <end position="756"/>
    </location>
</feature>
<feature type="compositionally biased region" description="Low complexity" evidence="1">
    <location>
        <begin position="496"/>
        <end position="557"/>
    </location>
</feature>
<evidence type="ECO:0000256" key="2">
    <source>
        <dbReference type="SAM" id="SignalP"/>
    </source>
</evidence>
<feature type="compositionally biased region" description="Low complexity" evidence="1">
    <location>
        <begin position="601"/>
        <end position="617"/>
    </location>
</feature>
<feature type="compositionally biased region" description="Polar residues" evidence="1">
    <location>
        <begin position="571"/>
        <end position="592"/>
    </location>
</feature>
<keyword evidence="4" id="KW-1185">Reference proteome</keyword>
<reference evidence="3 4" key="1">
    <citation type="submission" date="2015-09" db="EMBL/GenBank/DDBJ databases">
        <title>Draft genome of the parasitic nematode Teladorsagia circumcincta isolate WARC Sus (inbred).</title>
        <authorList>
            <person name="Mitreva M."/>
        </authorList>
    </citation>
    <scope>NUCLEOTIDE SEQUENCE [LARGE SCALE GENOMIC DNA]</scope>
    <source>
        <strain evidence="3 4">S</strain>
    </source>
</reference>
<feature type="compositionally biased region" description="Low complexity" evidence="1">
    <location>
        <begin position="410"/>
        <end position="429"/>
    </location>
</feature>
<dbReference type="EMBL" id="KZ344990">
    <property type="protein sequence ID" value="PIO77671.1"/>
    <property type="molecule type" value="Genomic_DNA"/>
</dbReference>
<feature type="compositionally biased region" description="Basic and acidic residues" evidence="1">
    <location>
        <begin position="431"/>
        <end position="446"/>
    </location>
</feature>
<evidence type="ECO:0000313" key="4">
    <source>
        <dbReference type="Proteomes" id="UP000230423"/>
    </source>
</evidence>
<feature type="compositionally biased region" description="Basic and acidic residues" evidence="1">
    <location>
        <begin position="701"/>
        <end position="710"/>
    </location>
</feature>
<sequence>MLKIYAFLVGLRLLQATTDDCPGWCGHPLEKLVIWTDNPYIWRCELPSITVTRCSNVATAECLRLDDLGGDLYLMLFRDSPNTIGIDPDYLAKGRVDRLRTKIYCKNGSWTLPDSNIRMTHLLCDQYIIDHYKALTSKNKPLPPAVSKIATPDDDLLISDVLVTNTLKKKTAKIPDGGYPFPTSPEPPEPTSSITGKEDLIKPPDGTYPSPDTSATTVGQIVAKEKENPGNPPDGAYVLPNPVIPLEVATYPPVPYPTSTVTATISLTSTSTLRPTTESTTTTTAVLTTTTSTTPPFPTTTRSTTTPEPLEPIDTTTVEEDLSKPPDGKYSLPNPPTNTAGQNLAKEKENSGIPPNGAYVFPNPAKPLEVATYPSTTYLVPTVTPTISLTSTSLRPTTESTITTTPLLATTTTSTTPPVPTTAWPRTTPEPTEHIDSKTAEEDSSRPPDVTYPLPSPSTNTVSQNLAKERENPVIPLAGAYVFPGAAIRTTLAVRTSATTSSKATTSAPISTTPTPPSTFTTSAVPRTTATTSRAVPASTSSTSAQQTTTSKPTTAAEYPTGKSSKKEQVEFTTLSPTSQSSSEGYTTTVTRQPAAKKKTTTTASTTTEAVKTTSSPTPRPFVKLSITHKEESNQPLVDPYGDESFPVEKHEPERTQSREQKVASQKAAGPRQVKIPSKKAPTARRTHPVALSRAIRARPLRGEQAESKKFRGKTTRQRGRLVGLQPTGKKQTQQRKRKQRTRARTYASIKVTKRE</sequence>
<feature type="region of interest" description="Disordered" evidence="1">
    <location>
        <begin position="496"/>
        <end position="756"/>
    </location>
</feature>
<accession>A0A2G9V596</accession>
<organism evidence="3 4">
    <name type="scientific">Teladorsagia circumcincta</name>
    <name type="common">Brown stomach worm</name>
    <name type="synonym">Ostertagia circumcincta</name>
    <dbReference type="NCBI Taxonomy" id="45464"/>
    <lineage>
        <taxon>Eukaryota</taxon>
        <taxon>Metazoa</taxon>
        <taxon>Ecdysozoa</taxon>
        <taxon>Nematoda</taxon>
        <taxon>Chromadorea</taxon>
        <taxon>Rhabditida</taxon>
        <taxon>Rhabditina</taxon>
        <taxon>Rhabditomorpha</taxon>
        <taxon>Strongyloidea</taxon>
        <taxon>Trichostrongylidae</taxon>
        <taxon>Teladorsagia</taxon>
    </lineage>
</organism>
<evidence type="ECO:0000256" key="1">
    <source>
        <dbReference type="SAM" id="MobiDB-lite"/>
    </source>
</evidence>
<feature type="region of interest" description="Disordered" evidence="1">
    <location>
        <begin position="174"/>
        <end position="216"/>
    </location>
</feature>
<feature type="region of interest" description="Disordered" evidence="1">
    <location>
        <begin position="410"/>
        <end position="464"/>
    </location>
</feature>
<proteinExistence type="predicted"/>
<dbReference type="Proteomes" id="UP000230423">
    <property type="component" value="Unassembled WGS sequence"/>
</dbReference>
<feature type="compositionally biased region" description="Low complexity" evidence="1">
    <location>
        <begin position="289"/>
        <end position="308"/>
    </location>
</feature>
<dbReference type="OrthoDB" id="5876616at2759"/>
<feature type="compositionally biased region" description="Basic residues" evidence="1">
    <location>
        <begin position="711"/>
        <end position="720"/>
    </location>
</feature>
<feature type="signal peptide" evidence="2">
    <location>
        <begin position="1"/>
        <end position="16"/>
    </location>
</feature>